<dbReference type="EMBL" id="JABBXF010000108">
    <property type="protein sequence ID" value="NVK82157.1"/>
    <property type="molecule type" value="Genomic_DNA"/>
</dbReference>
<evidence type="ECO:0000313" key="2">
    <source>
        <dbReference type="Proteomes" id="UP000587462"/>
    </source>
</evidence>
<dbReference type="AlphaFoldDB" id="A0A7Y7EB37"/>
<sequence>MIDDDIRGLHDVARDYTSAARTLDESSRFLNSKVAGVVHEAGWTGDAASSFQTAWASDGTVQAAMAEAMSQVADVVTVLAEKLAESRQELDAVQDKARAAGLTLDGYGGATGTTDQQAALDAYKSGAEAALSRAQHVRQWAAQQLNGIAAQILPGGSAPATLGPADQLTLAEVLRGLYTTPAAVEEVGHKRLERLTQEAAELKRSHAGFPKGSEEWNHILERRRAARAVHSEQRLRISSVEGWTKKFKGSKGARFTVGEIADQFRGGKAGMVGAVGALSGVLTGAMVYYQAKEDHEKGWSWGEAVAKDGGPAAVGLVAGVALEGAIAGAAEASAPVVGAAGAVVAGVAVGYGVGTFGYELTHNAHWGRNIHKDGVVAGIGEGFADAGRAWLDNDWQKMEEKAKNSAKKVWHGVFG</sequence>
<name>A0A7Y7EB37_STRMO</name>
<gene>
    <name evidence="1" type="ORF">HG542_31585</name>
</gene>
<dbReference type="SUPFAM" id="SSF140453">
    <property type="entry name" value="EsxAB dimer-like"/>
    <property type="match status" value="1"/>
</dbReference>
<keyword evidence="2" id="KW-1185">Reference proteome</keyword>
<proteinExistence type="predicted"/>
<organism evidence="1 2">
    <name type="scientific">Streptomyces morookaense</name>
    <name type="common">Streptoverticillium morookaense</name>
    <dbReference type="NCBI Taxonomy" id="1970"/>
    <lineage>
        <taxon>Bacteria</taxon>
        <taxon>Bacillati</taxon>
        <taxon>Actinomycetota</taxon>
        <taxon>Actinomycetes</taxon>
        <taxon>Kitasatosporales</taxon>
        <taxon>Streptomycetaceae</taxon>
        <taxon>Streptomyces</taxon>
    </lineage>
</organism>
<evidence type="ECO:0008006" key="3">
    <source>
        <dbReference type="Google" id="ProtNLM"/>
    </source>
</evidence>
<accession>A0A7Y7EB37</accession>
<dbReference type="Gene3D" id="1.10.287.1060">
    <property type="entry name" value="ESAT-6-like"/>
    <property type="match status" value="1"/>
</dbReference>
<evidence type="ECO:0000313" key="1">
    <source>
        <dbReference type="EMBL" id="NVK82157.1"/>
    </source>
</evidence>
<protein>
    <recommendedName>
        <fullName evidence="3">WXG100 family type VII secretion target</fullName>
    </recommendedName>
</protein>
<reference evidence="1 2" key="1">
    <citation type="submission" date="2020-04" db="EMBL/GenBank/DDBJ databases">
        <title>Draft Genome Sequence of Streptomyces morookaense DSM 40503, an 8-azaguanine-producing strain.</title>
        <authorList>
            <person name="Qi J."/>
            <person name="Gao J.-M."/>
        </authorList>
    </citation>
    <scope>NUCLEOTIDE SEQUENCE [LARGE SCALE GENOMIC DNA]</scope>
    <source>
        <strain evidence="1 2">DSM 40503</strain>
    </source>
</reference>
<dbReference type="Proteomes" id="UP000587462">
    <property type="component" value="Unassembled WGS sequence"/>
</dbReference>
<dbReference type="InterPro" id="IPR036689">
    <property type="entry name" value="ESAT-6-like_sf"/>
</dbReference>
<dbReference type="RefSeq" id="WP_171087563.1">
    <property type="nucleotide sequence ID" value="NZ_BNBU01000010.1"/>
</dbReference>
<comment type="caution">
    <text evidence="1">The sequence shown here is derived from an EMBL/GenBank/DDBJ whole genome shotgun (WGS) entry which is preliminary data.</text>
</comment>